<dbReference type="KEGG" id="cdep:91089518"/>
<dbReference type="EMBL" id="CP143789">
    <property type="protein sequence ID" value="WVN90074.1"/>
    <property type="molecule type" value="Genomic_DNA"/>
</dbReference>
<reference evidence="2" key="1">
    <citation type="submission" date="2016-06" db="EMBL/GenBank/DDBJ databases">
        <authorList>
            <person name="Cuomo C."/>
            <person name="Litvintseva A."/>
            <person name="Heitman J."/>
            <person name="Chen Y."/>
            <person name="Sun S."/>
            <person name="Springer D."/>
            <person name="Dromer F."/>
            <person name="Young S."/>
            <person name="Zeng Q."/>
            <person name="Chapman S."/>
            <person name="Gujja S."/>
            <person name="Saif S."/>
            <person name="Birren B."/>
        </authorList>
    </citation>
    <scope>NUCLEOTIDE SEQUENCE</scope>
    <source>
        <strain evidence="2">CBS 7841</strain>
    </source>
</reference>
<reference evidence="2" key="2">
    <citation type="journal article" date="2022" name="Elife">
        <title>Obligate sexual reproduction of a homothallic fungus closely related to the Cryptococcus pathogenic species complex.</title>
        <authorList>
            <person name="Passer A.R."/>
            <person name="Clancey S.A."/>
            <person name="Shea T."/>
            <person name="David-Palma M."/>
            <person name="Averette A.F."/>
            <person name="Boekhout T."/>
            <person name="Porcel B.M."/>
            <person name="Nowrousian M."/>
            <person name="Cuomo C.A."/>
            <person name="Sun S."/>
            <person name="Heitman J."/>
            <person name="Coelho M.A."/>
        </authorList>
    </citation>
    <scope>NUCLEOTIDE SEQUENCE</scope>
    <source>
        <strain evidence="2">CBS 7841</strain>
    </source>
</reference>
<evidence type="ECO:0000313" key="2">
    <source>
        <dbReference type="EMBL" id="WVN90074.1"/>
    </source>
</evidence>
<evidence type="ECO:0000313" key="3">
    <source>
        <dbReference type="Proteomes" id="UP000094043"/>
    </source>
</evidence>
<protein>
    <submittedName>
        <fullName evidence="2">Uncharacterized protein</fullName>
    </submittedName>
</protein>
<keyword evidence="3" id="KW-1185">Reference proteome</keyword>
<name>A0A1E3HYL3_9TREE</name>
<dbReference type="AlphaFoldDB" id="A0A1E3HYL3"/>
<dbReference type="VEuPathDB" id="FungiDB:L203_05679"/>
<accession>A0A1E3HYL3</accession>
<reference evidence="2" key="3">
    <citation type="submission" date="2024-01" db="EMBL/GenBank/DDBJ databases">
        <authorList>
            <person name="Coelho M.A."/>
            <person name="David-Palma M."/>
            <person name="Shea T."/>
            <person name="Sun S."/>
            <person name="Cuomo C.A."/>
            <person name="Heitman J."/>
        </authorList>
    </citation>
    <scope>NUCLEOTIDE SEQUENCE</scope>
    <source>
        <strain evidence="2">CBS 7841</strain>
    </source>
</reference>
<dbReference type="Proteomes" id="UP000094043">
    <property type="component" value="Chromosome 6"/>
</dbReference>
<evidence type="ECO:0000256" key="1">
    <source>
        <dbReference type="SAM" id="MobiDB-lite"/>
    </source>
</evidence>
<feature type="region of interest" description="Disordered" evidence="1">
    <location>
        <begin position="1"/>
        <end position="63"/>
    </location>
</feature>
<feature type="compositionally biased region" description="Low complexity" evidence="1">
    <location>
        <begin position="21"/>
        <end position="37"/>
    </location>
</feature>
<dbReference type="GeneID" id="91089518"/>
<proteinExistence type="predicted"/>
<dbReference type="RefSeq" id="XP_066070774.1">
    <property type="nucleotide sequence ID" value="XM_066214677.1"/>
</dbReference>
<sequence>MEPEDQSAYSASGSQYNQSTAADGLASGLGELSLGGSDARRSGQQTIQPSGYTGSQQGNDGQSHRSFYEAWREDHITEVETLIANLKKKLTEANPLNKNQNVISCLQPVALARTISHLDWFSQEFKPAKELSPKELEACYNRALKLEKESPFLVMDQTSTGFSLASAGR</sequence>
<organism evidence="2 3">
    <name type="scientific">Cryptococcus depauperatus CBS 7841</name>
    <dbReference type="NCBI Taxonomy" id="1295531"/>
    <lineage>
        <taxon>Eukaryota</taxon>
        <taxon>Fungi</taxon>
        <taxon>Dikarya</taxon>
        <taxon>Basidiomycota</taxon>
        <taxon>Agaricomycotina</taxon>
        <taxon>Tremellomycetes</taxon>
        <taxon>Tremellales</taxon>
        <taxon>Cryptococcaceae</taxon>
        <taxon>Cryptococcus</taxon>
    </lineage>
</organism>
<feature type="compositionally biased region" description="Polar residues" evidence="1">
    <location>
        <begin position="7"/>
        <end position="20"/>
    </location>
</feature>
<gene>
    <name evidence="2" type="ORF">L203_105309</name>
</gene>
<feature type="compositionally biased region" description="Polar residues" evidence="1">
    <location>
        <begin position="42"/>
        <end position="61"/>
    </location>
</feature>